<dbReference type="InterPro" id="IPR001406">
    <property type="entry name" value="PsdUridine_synth_TruA"/>
</dbReference>
<gene>
    <name evidence="4" type="primary">truA</name>
    <name evidence="9" type="ORF">SAMN02745111_01343</name>
</gene>
<dbReference type="CDD" id="cd02570">
    <property type="entry name" value="PseudoU_synth_EcTruA"/>
    <property type="match status" value="1"/>
</dbReference>
<feature type="active site" description="Nucleophile" evidence="4 5">
    <location>
        <position position="53"/>
    </location>
</feature>
<dbReference type="Gene3D" id="3.30.70.580">
    <property type="entry name" value="Pseudouridine synthase I, catalytic domain, N-terminal subdomain"/>
    <property type="match status" value="1"/>
</dbReference>
<dbReference type="GO" id="GO:0160147">
    <property type="term" value="F:tRNA pseudouridine(38-40) synthase activity"/>
    <property type="evidence" value="ECO:0007669"/>
    <property type="project" value="UniProtKB-EC"/>
</dbReference>
<sequence>MKNYKFTVAYDGSRFHGFEKQPNVEMTIQGKLESVLSIMTDSKVEVIGAGRTDAGVHARAMICNAHLETDKSENEIRDYMNHYLPDDICICEVKEASDRFHARYKATGKTYVYTCYIGDIKPIFNRKYVYVLNRKPDINKMQEAAKYLIGSHDFKSFCGNPKMKKSTVREIDKIEIVSKGSYLTLSFHGTGFLQNMVRILTGTLLEVGWGKKNVEDIPDIIEAKDRQAAGFTAPAIGLCLMKVDYN</sequence>
<evidence type="ECO:0000256" key="4">
    <source>
        <dbReference type="HAMAP-Rule" id="MF_00171"/>
    </source>
</evidence>
<dbReference type="PANTHER" id="PTHR11142:SF22">
    <property type="entry name" value="TRNA PSEUDOURIDINE SYNTHASE A 2"/>
    <property type="match status" value="1"/>
</dbReference>
<keyword evidence="2 4" id="KW-0819">tRNA processing</keyword>
<dbReference type="GO" id="GO:0031119">
    <property type="term" value="P:tRNA pseudouridine synthesis"/>
    <property type="evidence" value="ECO:0007669"/>
    <property type="project" value="UniProtKB-UniRule"/>
</dbReference>
<comment type="subunit">
    <text evidence="4">Homodimer.</text>
</comment>
<dbReference type="AlphaFoldDB" id="A0A1T4VNN3"/>
<dbReference type="Pfam" id="PF01416">
    <property type="entry name" value="PseudoU_synth_1"/>
    <property type="match status" value="2"/>
</dbReference>
<dbReference type="InterPro" id="IPR020094">
    <property type="entry name" value="TruA/RsuA/RluB/E/F_N"/>
</dbReference>
<feature type="domain" description="Pseudouridine synthase I TruA alpha/beta" evidence="8">
    <location>
        <begin position="8"/>
        <end position="104"/>
    </location>
</feature>
<comment type="catalytic activity">
    <reaction evidence="4 7">
        <text>uridine(38/39/40) in tRNA = pseudouridine(38/39/40) in tRNA</text>
        <dbReference type="Rhea" id="RHEA:22376"/>
        <dbReference type="Rhea" id="RHEA-COMP:10085"/>
        <dbReference type="Rhea" id="RHEA-COMP:10087"/>
        <dbReference type="ChEBI" id="CHEBI:65314"/>
        <dbReference type="ChEBI" id="CHEBI:65315"/>
        <dbReference type="EC" id="5.4.99.12"/>
    </reaction>
</comment>
<keyword evidence="3 4" id="KW-0413">Isomerase</keyword>
<proteinExistence type="inferred from homology"/>
<dbReference type="GO" id="GO:0003723">
    <property type="term" value="F:RNA binding"/>
    <property type="evidence" value="ECO:0007669"/>
    <property type="project" value="InterPro"/>
</dbReference>
<accession>A0A1T4VNN3</accession>
<comment type="function">
    <text evidence="4">Formation of pseudouridine at positions 38, 39 and 40 in the anticodon stem and loop of transfer RNAs.</text>
</comment>
<feature type="domain" description="Pseudouridine synthase I TruA alpha/beta" evidence="8">
    <location>
        <begin position="144"/>
        <end position="246"/>
    </location>
</feature>
<comment type="caution">
    <text evidence="4">Lacks conserved residue(s) required for the propagation of feature annotation.</text>
</comment>
<evidence type="ECO:0000256" key="2">
    <source>
        <dbReference type="ARBA" id="ARBA00022694"/>
    </source>
</evidence>
<dbReference type="PANTHER" id="PTHR11142">
    <property type="entry name" value="PSEUDOURIDYLATE SYNTHASE"/>
    <property type="match status" value="1"/>
</dbReference>
<evidence type="ECO:0000256" key="5">
    <source>
        <dbReference type="PIRSR" id="PIRSR001430-1"/>
    </source>
</evidence>
<dbReference type="STRING" id="39495.SAMN02745111_01343"/>
<dbReference type="HAMAP" id="MF_00171">
    <property type="entry name" value="TruA"/>
    <property type="match status" value="1"/>
</dbReference>
<dbReference type="PIRSF" id="PIRSF001430">
    <property type="entry name" value="tRNA_psdUrid_synth"/>
    <property type="match status" value="1"/>
</dbReference>
<evidence type="ECO:0000256" key="7">
    <source>
        <dbReference type="RuleBase" id="RU003792"/>
    </source>
</evidence>
<dbReference type="InterPro" id="IPR020095">
    <property type="entry name" value="PsdUridine_synth_TruA_C"/>
</dbReference>
<dbReference type="FunFam" id="3.30.70.580:FF:000001">
    <property type="entry name" value="tRNA pseudouridine synthase A"/>
    <property type="match status" value="1"/>
</dbReference>
<dbReference type="Gene3D" id="3.30.70.660">
    <property type="entry name" value="Pseudouridine synthase I, catalytic domain, C-terminal subdomain"/>
    <property type="match status" value="1"/>
</dbReference>
<organism evidence="9 10">
    <name type="scientific">Eubacterium uniforme</name>
    <dbReference type="NCBI Taxonomy" id="39495"/>
    <lineage>
        <taxon>Bacteria</taxon>
        <taxon>Bacillati</taxon>
        <taxon>Bacillota</taxon>
        <taxon>Clostridia</taxon>
        <taxon>Eubacteriales</taxon>
        <taxon>Eubacteriaceae</taxon>
        <taxon>Eubacterium</taxon>
    </lineage>
</organism>
<evidence type="ECO:0000313" key="10">
    <source>
        <dbReference type="Proteomes" id="UP000190814"/>
    </source>
</evidence>
<evidence type="ECO:0000256" key="3">
    <source>
        <dbReference type="ARBA" id="ARBA00023235"/>
    </source>
</evidence>
<dbReference type="InterPro" id="IPR020097">
    <property type="entry name" value="PsdUridine_synth_TruA_a/b_dom"/>
</dbReference>
<dbReference type="EC" id="5.4.99.12" evidence="4"/>
<dbReference type="SUPFAM" id="SSF55120">
    <property type="entry name" value="Pseudouridine synthase"/>
    <property type="match status" value="1"/>
</dbReference>
<protein>
    <recommendedName>
        <fullName evidence="4">tRNA pseudouridine synthase A</fullName>
        <ecNumber evidence="4">5.4.99.12</ecNumber>
    </recommendedName>
    <alternativeName>
        <fullName evidence="4">tRNA pseudouridine(38-40) synthase</fullName>
    </alternativeName>
    <alternativeName>
        <fullName evidence="4">tRNA pseudouridylate synthase I</fullName>
    </alternativeName>
    <alternativeName>
        <fullName evidence="4">tRNA-uridine isomerase I</fullName>
    </alternativeName>
</protein>
<dbReference type="Proteomes" id="UP000190814">
    <property type="component" value="Unassembled WGS sequence"/>
</dbReference>
<dbReference type="EMBL" id="FUXZ01000007">
    <property type="protein sequence ID" value="SKA66584.1"/>
    <property type="molecule type" value="Genomic_DNA"/>
</dbReference>
<dbReference type="NCBIfam" id="TIGR00071">
    <property type="entry name" value="hisT_truA"/>
    <property type="match status" value="1"/>
</dbReference>
<reference evidence="9 10" key="1">
    <citation type="submission" date="2017-02" db="EMBL/GenBank/DDBJ databases">
        <authorList>
            <person name="Peterson S.W."/>
        </authorList>
    </citation>
    <scope>NUCLEOTIDE SEQUENCE [LARGE SCALE GENOMIC DNA]</scope>
    <source>
        <strain evidence="9 10">ATCC 35992</strain>
    </source>
</reference>
<feature type="binding site" evidence="4 6">
    <location>
        <position position="111"/>
    </location>
    <ligand>
        <name>substrate</name>
    </ligand>
</feature>
<dbReference type="InterPro" id="IPR020103">
    <property type="entry name" value="PsdUridine_synth_cat_dom_sf"/>
</dbReference>
<evidence type="ECO:0000259" key="8">
    <source>
        <dbReference type="Pfam" id="PF01416"/>
    </source>
</evidence>
<keyword evidence="10" id="KW-1185">Reference proteome</keyword>
<comment type="similarity">
    <text evidence="1 4 7">Belongs to the tRNA pseudouridine synthase TruA family.</text>
</comment>
<evidence type="ECO:0000313" key="9">
    <source>
        <dbReference type="EMBL" id="SKA66584.1"/>
    </source>
</evidence>
<evidence type="ECO:0000256" key="6">
    <source>
        <dbReference type="PIRSR" id="PIRSR001430-2"/>
    </source>
</evidence>
<dbReference type="RefSeq" id="WP_341465196.1">
    <property type="nucleotide sequence ID" value="NZ_FUXZ01000007.1"/>
</dbReference>
<evidence type="ECO:0000256" key="1">
    <source>
        <dbReference type="ARBA" id="ARBA00009375"/>
    </source>
</evidence>
<name>A0A1T4VNN3_9FIRM</name>